<protein>
    <submittedName>
        <fullName evidence="2">Uncharacterized protein</fullName>
    </submittedName>
</protein>
<feature type="transmembrane region" description="Helical" evidence="1">
    <location>
        <begin position="42"/>
        <end position="66"/>
    </location>
</feature>
<evidence type="ECO:0000256" key="1">
    <source>
        <dbReference type="SAM" id="Phobius"/>
    </source>
</evidence>
<dbReference type="RefSeq" id="WP_185075052.1">
    <property type="nucleotide sequence ID" value="NZ_JACHMB010000001.1"/>
</dbReference>
<evidence type="ECO:0000313" key="2">
    <source>
        <dbReference type="EMBL" id="MBB5781827.1"/>
    </source>
</evidence>
<dbReference type="AlphaFoldDB" id="A0A7W9LFE5"/>
<dbReference type="Proteomes" id="UP000579153">
    <property type="component" value="Unassembled WGS sequence"/>
</dbReference>
<accession>A0A7W9LFE5</accession>
<reference evidence="2 3" key="1">
    <citation type="submission" date="2020-08" db="EMBL/GenBank/DDBJ databases">
        <title>Sequencing the genomes of 1000 actinobacteria strains.</title>
        <authorList>
            <person name="Klenk H.-P."/>
        </authorList>
    </citation>
    <scope>NUCLEOTIDE SEQUENCE [LARGE SCALE GENOMIC DNA]</scope>
    <source>
        <strain evidence="2 3">DSM 45507</strain>
    </source>
</reference>
<keyword evidence="1" id="KW-0812">Transmembrane</keyword>
<comment type="caution">
    <text evidence="2">The sequence shown here is derived from an EMBL/GenBank/DDBJ whole genome shotgun (WGS) entry which is preliminary data.</text>
</comment>
<keyword evidence="1" id="KW-1133">Transmembrane helix</keyword>
<organism evidence="2 3">
    <name type="scientific">Nonomuraea jabiensis</name>
    <dbReference type="NCBI Taxonomy" id="882448"/>
    <lineage>
        <taxon>Bacteria</taxon>
        <taxon>Bacillati</taxon>
        <taxon>Actinomycetota</taxon>
        <taxon>Actinomycetes</taxon>
        <taxon>Streptosporangiales</taxon>
        <taxon>Streptosporangiaceae</taxon>
        <taxon>Nonomuraea</taxon>
    </lineage>
</organism>
<gene>
    <name evidence="2" type="ORF">HD596_008583</name>
</gene>
<feature type="transmembrane region" description="Helical" evidence="1">
    <location>
        <begin position="12"/>
        <end position="30"/>
    </location>
</feature>
<keyword evidence="3" id="KW-1185">Reference proteome</keyword>
<keyword evidence="1" id="KW-0472">Membrane</keyword>
<name>A0A7W9LFE5_9ACTN</name>
<sequence>MILYSLRHRPVLLAIVLMLIAIRLLWSPSPELGMSMTMAECWGLAFAVVAGVSIVSVAARATWLAWQSA</sequence>
<evidence type="ECO:0000313" key="3">
    <source>
        <dbReference type="Proteomes" id="UP000579153"/>
    </source>
</evidence>
<proteinExistence type="predicted"/>
<dbReference type="EMBL" id="JACHMB010000001">
    <property type="protein sequence ID" value="MBB5781827.1"/>
    <property type="molecule type" value="Genomic_DNA"/>
</dbReference>